<evidence type="ECO:0000313" key="3">
    <source>
        <dbReference type="EMBL" id="MEW7313772.1"/>
    </source>
</evidence>
<feature type="transmembrane region" description="Helical" evidence="1">
    <location>
        <begin position="7"/>
        <end position="22"/>
    </location>
</feature>
<evidence type="ECO:0000256" key="1">
    <source>
        <dbReference type="SAM" id="Phobius"/>
    </source>
</evidence>
<keyword evidence="4" id="KW-1185">Reference proteome</keyword>
<evidence type="ECO:0000313" key="4">
    <source>
        <dbReference type="Proteomes" id="UP001555342"/>
    </source>
</evidence>
<dbReference type="EMBL" id="JBFMVT010000002">
    <property type="protein sequence ID" value="MEW7313772.1"/>
    <property type="molecule type" value="Genomic_DNA"/>
</dbReference>
<sequence length="232" mass="25454">MAKGVKIVIGITLMAAAAFWLYERLPAQYNPFAPLSINDPPTLVTRYKLRQMGNHPQTCLALLQQAKAQGQLTFRRVPDSTGNCPLNNVVRVQSFGNVELSSSFLASCPLALSSTMFVHQRAVPLAQSIIGSDLKRINHLGSFACRNIYNREGARRSEHATAEALDISGFGFTGKQQVSVLKGWKADGKGREYLHAVFENGCPFFGNSLGPEYNAAHADHFHLGMRGYGLCR</sequence>
<dbReference type="RefSeq" id="WP_367595837.1">
    <property type="nucleotide sequence ID" value="NZ_JBFMVT010000002.1"/>
</dbReference>
<gene>
    <name evidence="3" type="ORF">AB1E22_13910</name>
</gene>
<accession>A0ABV3NW68</accession>
<dbReference type="InterPro" id="IPR009683">
    <property type="entry name" value="Extensin-like_C"/>
</dbReference>
<feature type="domain" description="Extensin-like C-terminal" evidence="2">
    <location>
        <begin position="58"/>
        <end position="232"/>
    </location>
</feature>
<dbReference type="Pfam" id="PF06904">
    <property type="entry name" value="Extensin-like_C"/>
    <property type="match status" value="1"/>
</dbReference>
<evidence type="ECO:0000259" key="2">
    <source>
        <dbReference type="Pfam" id="PF06904"/>
    </source>
</evidence>
<keyword evidence="1" id="KW-1133">Transmembrane helix</keyword>
<protein>
    <submittedName>
        <fullName evidence="3">Extensin family protein</fullName>
    </submittedName>
</protein>
<proteinExistence type="predicted"/>
<comment type="caution">
    <text evidence="3">The sequence shown here is derived from an EMBL/GenBank/DDBJ whole genome shotgun (WGS) entry which is preliminary data.</text>
</comment>
<name>A0ABV3NW68_9ENTR</name>
<reference evidence="3 4" key="1">
    <citation type="submission" date="2024-07" db="EMBL/GenBank/DDBJ databases">
        <authorList>
            <person name="Wang L."/>
        </authorList>
    </citation>
    <scope>NUCLEOTIDE SEQUENCE [LARGE SCALE GENOMIC DNA]</scope>
    <source>
        <strain evidence="3 4">WL359</strain>
    </source>
</reference>
<dbReference type="Proteomes" id="UP001555342">
    <property type="component" value="Unassembled WGS sequence"/>
</dbReference>
<keyword evidence="1" id="KW-0812">Transmembrane</keyword>
<organism evidence="3 4">
    <name type="scientific">Buttiauxella gaviniae</name>
    <dbReference type="NCBI Taxonomy" id="82990"/>
    <lineage>
        <taxon>Bacteria</taxon>
        <taxon>Pseudomonadati</taxon>
        <taxon>Pseudomonadota</taxon>
        <taxon>Gammaproteobacteria</taxon>
        <taxon>Enterobacterales</taxon>
        <taxon>Enterobacteriaceae</taxon>
        <taxon>Buttiauxella</taxon>
    </lineage>
</organism>
<keyword evidence="1" id="KW-0472">Membrane</keyword>